<dbReference type="OrthoDB" id="10266249at2759"/>
<dbReference type="Pfam" id="PF10357">
    <property type="entry name" value="WH_KIN17"/>
    <property type="match status" value="1"/>
</dbReference>
<keyword evidence="11" id="KW-0206">Cytoskeleton</keyword>
<dbReference type="FunFam" id="1.10.10.2030:FF:000001">
    <property type="entry name" value="DNA/RNA-binding protein KIN17, putative"/>
    <property type="match status" value="1"/>
</dbReference>
<organism evidence="20 21">
    <name type="scientific">Litomosoides sigmodontis</name>
    <name type="common">Filarial nematode worm</name>
    <dbReference type="NCBI Taxonomy" id="42156"/>
    <lineage>
        <taxon>Eukaryota</taxon>
        <taxon>Metazoa</taxon>
        <taxon>Ecdysozoa</taxon>
        <taxon>Nematoda</taxon>
        <taxon>Chromadorea</taxon>
        <taxon>Rhabditida</taxon>
        <taxon>Spirurina</taxon>
        <taxon>Spiruromorpha</taxon>
        <taxon>Filarioidea</taxon>
        <taxon>Onchocercidae</taxon>
        <taxon>Litomosoides</taxon>
    </lineage>
</organism>
<dbReference type="InterPro" id="IPR041995">
    <property type="entry name" value="KOW_KIN17"/>
</dbReference>
<keyword evidence="6" id="KW-0963">Cytoplasm</keyword>
<dbReference type="Gene3D" id="1.10.10.2030">
    <property type="entry name" value="DNA/RNA-binding protein Kin17, conserved domain"/>
    <property type="match status" value="1"/>
</dbReference>
<comment type="similarity">
    <text evidence="3">Belongs to the KIN17 family.</text>
</comment>
<evidence type="ECO:0000256" key="14">
    <source>
        <dbReference type="ARBA" id="ARBA00030737"/>
    </source>
</evidence>
<keyword evidence="12 17" id="KW-0413">Isomerase</keyword>
<dbReference type="InterPro" id="IPR041330">
    <property type="entry name" value="KN17_SH3"/>
</dbReference>
<keyword evidence="17" id="KW-0697">Rotamase</keyword>
<keyword evidence="10" id="KW-0238">DNA-binding</keyword>
<proteinExistence type="inferred from homology"/>
<feature type="domain" description="PpiC" evidence="19">
    <location>
        <begin position="480"/>
        <end position="574"/>
    </location>
</feature>
<evidence type="ECO:0000256" key="5">
    <source>
        <dbReference type="ARBA" id="ARBA00019953"/>
    </source>
</evidence>
<dbReference type="Gene3D" id="2.30.30.30">
    <property type="match status" value="1"/>
</dbReference>
<protein>
    <recommendedName>
        <fullName evidence="5">Peptidyl-prolyl cis-trans isomerase NIMA-interacting 4</fullName>
    </recommendedName>
    <alternativeName>
        <fullName evidence="14">Parvulin-14</fullName>
    </alternativeName>
    <alternativeName>
        <fullName evidence="16">Peptidyl-prolyl cis-trans isomerase Pin4</fullName>
    </alternativeName>
    <alternativeName>
        <fullName evidence="15">Rotamase Pin4</fullName>
    </alternativeName>
</protein>
<keyword evidence="7" id="KW-0479">Metal-binding</keyword>
<dbReference type="PANTHER" id="PTHR12805:SF0">
    <property type="entry name" value="DNA_RNA-BINDING PROTEIN KIN17"/>
    <property type="match status" value="1"/>
</dbReference>
<name>A0A3P6TVC1_LITSI</name>
<reference evidence="20 21" key="1">
    <citation type="submission" date="2018-08" db="EMBL/GenBank/DDBJ databases">
        <authorList>
            <person name="Laetsch R D."/>
            <person name="Stevens L."/>
            <person name="Kumar S."/>
            <person name="Blaxter L. M."/>
        </authorList>
    </citation>
    <scope>NUCLEOTIDE SEQUENCE [LARGE SCALE GENOMIC DNA]</scope>
</reference>
<evidence type="ECO:0000256" key="7">
    <source>
        <dbReference type="ARBA" id="ARBA00022723"/>
    </source>
</evidence>
<keyword evidence="21" id="KW-1185">Reference proteome</keyword>
<dbReference type="SMART" id="SM01253">
    <property type="entry name" value="Kin17_mid"/>
    <property type="match status" value="1"/>
</dbReference>
<dbReference type="AlphaFoldDB" id="A0A3P6TVC1"/>
<evidence type="ECO:0000256" key="4">
    <source>
        <dbReference type="ARBA" id="ARBA00010242"/>
    </source>
</evidence>
<dbReference type="GO" id="GO:0006974">
    <property type="term" value="P:DNA damage response"/>
    <property type="evidence" value="ECO:0007669"/>
    <property type="project" value="TreeGrafter"/>
</dbReference>
<feature type="compositionally biased region" description="Basic and acidic residues" evidence="18">
    <location>
        <begin position="189"/>
        <end position="199"/>
    </location>
</feature>
<evidence type="ECO:0000256" key="9">
    <source>
        <dbReference type="ARBA" id="ARBA00022833"/>
    </source>
</evidence>
<comment type="similarity">
    <text evidence="4">Belongs to the PpiC/parvulin rotamase family. PIN4 subfamily.</text>
</comment>
<evidence type="ECO:0000259" key="19">
    <source>
        <dbReference type="PROSITE" id="PS50198"/>
    </source>
</evidence>
<evidence type="ECO:0000256" key="8">
    <source>
        <dbReference type="ARBA" id="ARBA00022771"/>
    </source>
</evidence>
<dbReference type="GO" id="GO:0005730">
    <property type="term" value="C:nucleolus"/>
    <property type="evidence" value="ECO:0007669"/>
    <property type="project" value="UniProtKB-SubCell"/>
</dbReference>
<comment type="subcellular location">
    <subcellularLocation>
        <location evidence="1">Cytoplasm</location>
        <location evidence="1">Cytoskeleton</location>
        <location evidence="1">Spindle</location>
    </subcellularLocation>
    <subcellularLocation>
        <location evidence="2">Nucleus</location>
        <location evidence="2">Nucleolus</location>
    </subcellularLocation>
</comment>
<dbReference type="GO" id="GO:0008270">
    <property type="term" value="F:zinc ion binding"/>
    <property type="evidence" value="ECO:0007669"/>
    <property type="project" value="UniProtKB-KW"/>
</dbReference>
<evidence type="ECO:0000256" key="10">
    <source>
        <dbReference type="ARBA" id="ARBA00023125"/>
    </source>
</evidence>
<evidence type="ECO:0000256" key="16">
    <source>
        <dbReference type="ARBA" id="ARBA00033465"/>
    </source>
</evidence>
<dbReference type="InterPro" id="IPR014722">
    <property type="entry name" value="Rib_uL2_dom2"/>
</dbReference>
<evidence type="ECO:0000256" key="13">
    <source>
        <dbReference type="ARBA" id="ARBA00023242"/>
    </source>
</evidence>
<dbReference type="EMBL" id="UYRX01000490">
    <property type="protein sequence ID" value="VDK82930.1"/>
    <property type="molecule type" value="Genomic_DNA"/>
</dbReference>
<dbReference type="InterPro" id="IPR019447">
    <property type="entry name" value="DNA/RNA-bd_Kin17_WH-like_dom"/>
</dbReference>
<dbReference type="Pfam" id="PF25092">
    <property type="entry name" value="SH3_KIN17_C"/>
    <property type="match status" value="1"/>
</dbReference>
<dbReference type="InterPro" id="IPR036236">
    <property type="entry name" value="Znf_C2H2_sf"/>
</dbReference>
<gene>
    <name evidence="20" type="ORF">NLS_LOCUS5982</name>
</gene>
<keyword evidence="13" id="KW-0539">Nucleus</keyword>
<evidence type="ECO:0000256" key="1">
    <source>
        <dbReference type="ARBA" id="ARBA00004186"/>
    </source>
</evidence>
<dbReference type="GO" id="GO:0005819">
    <property type="term" value="C:spindle"/>
    <property type="evidence" value="ECO:0007669"/>
    <property type="project" value="UniProtKB-SubCell"/>
</dbReference>
<dbReference type="PANTHER" id="PTHR12805">
    <property type="entry name" value="KIN17 KIN, ANTIGENIC DETERMINANT OF RECA PROTEIN HOMOLOG"/>
    <property type="match status" value="1"/>
</dbReference>
<dbReference type="GO" id="GO:0003690">
    <property type="term" value="F:double-stranded DNA binding"/>
    <property type="evidence" value="ECO:0007669"/>
    <property type="project" value="TreeGrafter"/>
</dbReference>
<dbReference type="SUPFAM" id="SSF57667">
    <property type="entry name" value="beta-beta-alpha zinc fingers"/>
    <property type="match status" value="1"/>
</dbReference>
<accession>A0A3P6TVC1</accession>
<dbReference type="InterPro" id="IPR056767">
    <property type="entry name" value="C2H2-Znf_KIN17"/>
</dbReference>
<dbReference type="Gene3D" id="2.30.30.140">
    <property type="match status" value="1"/>
</dbReference>
<evidence type="ECO:0000256" key="18">
    <source>
        <dbReference type="SAM" id="MobiDB-lite"/>
    </source>
</evidence>
<dbReference type="OMA" id="YEQVCKY"/>
<evidence type="ECO:0000256" key="17">
    <source>
        <dbReference type="PROSITE-ProRule" id="PRU00278"/>
    </source>
</evidence>
<keyword evidence="8" id="KW-0863">Zinc-finger</keyword>
<dbReference type="STRING" id="42156.A0A3P6TVC1"/>
<dbReference type="FunFam" id="3.10.50.40:FF:000015">
    <property type="entry name" value="Peptidyl-prolyl cis-trans isomerase"/>
    <property type="match status" value="1"/>
</dbReference>
<dbReference type="Pfam" id="PF13616">
    <property type="entry name" value="Rotamase_3"/>
    <property type="match status" value="1"/>
</dbReference>
<evidence type="ECO:0000313" key="20">
    <source>
        <dbReference type="EMBL" id="VDK82930.1"/>
    </source>
</evidence>
<evidence type="ECO:0000256" key="2">
    <source>
        <dbReference type="ARBA" id="ARBA00004604"/>
    </source>
</evidence>
<evidence type="ECO:0000256" key="3">
    <source>
        <dbReference type="ARBA" id="ARBA00008517"/>
    </source>
</evidence>
<dbReference type="Proteomes" id="UP000277928">
    <property type="component" value="Unassembled WGS sequence"/>
</dbReference>
<evidence type="ECO:0000256" key="15">
    <source>
        <dbReference type="ARBA" id="ARBA00031249"/>
    </source>
</evidence>
<sequence length="576" mass="65860">MGKYEKGTPKEIANRCKSKGLQKLRWFCQMCKKQCRDQNGFKCHLTSETHQRQLLLFAENSDTYLKEYSEEFETNFLKVLRSTFGTRRVRANEVYQEYIRDKMHTHMNSTKWHTLTNFVIYLGKSGKCHVDQTEKGWFIAWIDQQEELRKQETFHKIKAIHDDEERLQQLLREQVERAREKQQQSLEEGESRPTELLRTSDNEKITFALTKKSTNEDLAKPGTSMLAMSYSTLDPKNKNGAKSELEMLNTSRKYQHKNIFSNASISKVETKDDYCRRHDDMIAGSSKNRTQDLKTKKNALDEIMEMEERRKEKWNRRDNWLHEGIVVKITTKKFGSDFYKAKGVVKQLLDDFTAILVVNGCSLKVNQENVETVIPAVGREMLVINGAYRGTKAVLQAIEEKKFAVVVRLDEETDLIHSAITSLKNDFEVPGGFRLGGKSLLHFEVPCSLEMPSKKGNCKIVTKSGDSKGGGAGKKESKSGIAIKVRHILCEKQGKAMEAIEKLKSGSKFNEVAANYSEDKAKWGGDLGWMTRGTMVGAFQDAAFALPNSTVDKPVYTDPPVRTKFGYHVIMVEARK</sequence>
<evidence type="ECO:0000256" key="6">
    <source>
        <dbReference type="ARBA" id="ARBA00022490"/>
    </source>
</evidence>
<dbReference type="InterPro" id="IPR046357">
    <property type="entry name" value="PPIase_dom_sf"/>
</dbReference>
<dbReference type="GO" id="GO:0003755">
    <property type="term" value="F:peptidyl-prolyl cis-trans isomerase activity"/>
    <property type="evidence" value="ECO:0007669"/>
    <property type="project" value="UniProtKB-KW"/>
</dbReference>
<evidence type="ECO:0000256" key="11">
    <source>
        <dbReference type="ARBA" id="ARBA00023212"/>
    </source>
</evidence>
<dbReference type="InterPro" id="IPR000297">
    <property type="entry name" value="PPIase_PpiC"/>
</dbReference>
<keyword evidence="9" id="KW-0862">Zinc</keyword>
<dbReference type="SUPFAM" id="SSF54534">
    <property type="entry name" value="FKBP-like"/>
    <property type="match status" value="1"/>
</dbReference>
<evidence type="ECO:0000256" key="12">
    <source>
        <dbReference type="ARBA" id="ARBA00023235"/>
    </source>
</evidence>
<feature type="region of interest" description="Disordered" evidence="18">
    <location>
        <begin position="178"/>
        <end position="199"/>
    </location>
</feature>
<dbReference type="Pfam" id="PF18131">
    <property type="entry name" value="KN17_SH3"/>
    <property type="match status" value="1"/>
</dbReference>
<dbReference type="GO" id="GO:0006260">
    <property type="term" value="P:DNA replication"/>
    <property type="evidence" value="ECO:0007669"/>
    <property type="project" value="TreeGrafter"/>
</dbReference>
<dbReference type="InterPro" id="IPR038254">
    <property type="entry name" value="KIN17_WH-like_sf"/>
</dbReference>
<dbReference type="PROSITE" id="PS50198">
    <property type="entry name" value="PPIC_PPIASE_2"/>
    <property type="match status" value="1"/>
</dbReference>
<dbReference type="InterPro" id="IPR037321">
    <property type="entry name" value="KIN17-like"/>
</dbReference>
<dbReference type="Pfam" id="PF25095">
    <property type="entry name" value="C2H2-zf_KIN17"/>
    <property type="match status" value="1"/>
</dbReference>
<evidence type="ECO:0000313" key="21">
    <source>
        <dbReference type="Proteomes" id="UP000277928"/>
    </source>
</evidence>
<dbReference type="Gene3D" id="3.10.50.40">
    <property type="match status" value="1"/>
</dbReference>